<reference evidence="2 3" key="1">
    <citation type="journal article" date="2019" name="BMC Genomics">
        <title>Chromosome level assembly and comparative genome analysis confirm lager-brewing yeasts originated from a single hybridization.</title>
        <authorList>
            <person name="Salazar A.N."/>
            <person name="Gorter de Vries A.R."/>
            <person name="van den Broek M."/>
            <person name="Brouwers N."/>
            <person name="de la Torre Cortes P."/>
            <person name="Kuijpers N.G.A."/>
            <person name="Daran J.G."/>
            <person name="Abeel T."/>
        </authorList>
    </citation>
    <scope>NUCLEOTIDE SEQUENCE [LARGE SCALE GENOMIC DNA]</scope>
    <source>
        <strain evidence="2 3">CBS 1483</strain>
    </source>
</reference>
<feature type="region of interest" description="Disordered" evidence="1">
    <location>
        <begin position="1"/>
        <end position="35"/>
    </location>
</feature>
<feature type="compositionally biased region" description="Polar residues" evidence="1">
    <location>
        <begin position="329"/>
        <end position="353"/>
    </location>
</feature>
<accession>A0A6C1DRE1</accession>
<dbReference type="AlphaFoldDB" id="A0A6C1DRE1"/>
<evidence type="ECO:0000256" key="1">
    <source>
        <dbReference type="SAM" id="MobiDB-lite"/>
    </source>
</evidence>
<dbReference type="EMBL" id="CP048985">
    <property type="protein sequence ID" value="QID78754.1"/>
    <property type="molecule type" value="Genomic_DNA"/>
</dbReference>
<dbReference type="GO" id="GO:0003729">
    <property type="term" value="F:mRNA binding"/>
    <property type="evidence" value="ECO:0007669"/>
    <property type="project" value="InterPro"/>
</dbReference>
<gene>
    <name evidence="2" type="primary">SNU56_1</name>
    <name evidence="2" type="ORF">GRS66_000974</name>
</gene>
<organism evidence="2 3">
    <name type="scientific">Saccharomyces pastorianus</name>
    <name type="common">Lager yeast</name>
    <name type="synonym">Saccharomyces cerevisiae x Saccharomyces eubayanus</name>
    <dbReference type="NCBI Taxonomy" id="27292"/>
    <lineage>
        <taxon>Eukaryota</taxon>
        <taxon>Fungi</taxon>
        <taxon>Dikarya</taxon>
        <taxon>Ascomycota</taxon>
        <taxon>Saccharomycotina</taxon>
        <taxon>Saccharomycetes</taxon>
        <taxon>Saccharomycetales</taxon>
        <taxon>Saccharomycetaceae</taxon>
        <taxon>Saccharomyces</taxon>
    </lineage>
</organism>
<proteinExistence type="predicted"/>
<feature type="compositionally biased region" description="Low complexity" evidence="1">
    <location>
        <begin position="310"/>
        <end position="321"/>
    </location>
</feature>
<dbReference type="Proteomes" id="UP000501346">
    <property type="component" value="Chromosome ScIV"/>
</dbReference>
<feature type="region of interest" description="Disordered" evidence="1">
    <location>
        <begin position="300"/>
        <end position="371"/>
    </location>
</feature>
<sequence length="492" mass="56498">MRPRRRGLAYHHTKPKGQLSQGHYPTTSNDGQRRKVGNSEAFQSFDIWKNLDRIRSTKKNAGQFIKGSLLILPMRTEDKQQFDECMDELHKYISKDILRCYPQKEQKDEGMLFYIVLKDFNILDSCFVLSVLLAFQKRLWMAPSEKSYFRVPKNINLTGSFYLPKNIETGRGHIITSYRREQPSSSIVEVGFNVVPDFQQFQVKACHVSKFMNELSNFFSQVEFGKCEANVINYFKREYNRTYSQISLALYELPLIGDGLFDIKSYISKTRPIIETSKAQMIKHISEMKAYNEISGLQGDQFPRQQRPLSNSPSSNSISSSQTIEAGATSYQTQPQRHAVNKPSNVLNSSNRHSGPKTFEDGRYSEGNKPGFMTQDEIKQHCIGTIKASMDAVKKKSSYQILKTYVRCPRQNYIDIVYQNLNDLRSKTNCNIVVLNLNNLHESQMWLESLNTTNYTIFAQAPHPSTIRVISIGGVGEYIVKALELILNILEH</sequence>
<dbReference type="OrthoDB" id="4034976at2759"/>
<keyword evidence="2" id="KW-0687">Ribonucleoprotein</keyword>
<dbReference type="GO" id="GO:1990904">
    <property type="term" value="C:ribonucleoprotein complex"/>
    <property type="evidence" value="ECO:0007669"/>
    <property type="project" value="UniProtKB-KW"/>
</dbReference>
<dbReference type="Pfam" id="PF19097">
    <property type="entry name" value="Snu56_snRNP"/>
    <property type="match status" value="1"/>
</dbReference>
<evidence type="ECO:0000313" key="2">
    <source>
        <dbReference type="EMBL" id="QID78754.1"/>
    </source>
</evidence>
<dbReference type="GO" id="GO:0000398">
    <property type="term" value="P:mRNA splicing, via spliceosome"/>
    <property type="evidence" value="ECO:0007669"/>
    <property type="project" value="InterPro"/>
</dbReference>
<feature type="compositionally biased region" description="Basic residues" evidence="1">
    <location>
        <begin position="1"/>
        <end position="15"/>
    </location>
</feature>
<keyword evidence="3" id="KW-1185">Reference proteome</keyword>
<dbReference type="InterPro" id="IPR043954">
    <property type="entry name" value="Snu56_snRNP"/>
</dbReference>
<name>A0A6C1DRE1_SACPS</name>
<feature type="compositionally biased region" description="Polar residues" evidence="1">
    <location>
        <begin position="18"/>
        <end position="30"/>
    </location>
</feature>
<dbReference type="SMR" id="A0A6C1DRE1"/>
<protein>
    <submittedName>
        <fullName evidence="2">U1 small nuclear ribonucleoprotein component</fullName>
    </submittedName>
</protein>
<evidence type="ECO:0000313" key="3">
    <source>
        <dbReference type="Proteomes" id="UP000501346"/>
    </source>
</evidence>